<gene>
    <name evidence="2" type="primary">speE_2</name>
    <name evidence="2" type="ORF">MET9862_05080</name>
</gene>
<dbReference type="EC" id="2.5.1.16" evidence="2"/>
<reference evidence="2 3" key="1">
    <citation type="submission" date="2019-06" db="EMBL/GenBank/DDBJ databases">
        <authorList>
            <person name="Rodrigo-Torres L."/>
            <person name="Arahal R. D."/>
            <person name="Lucena T."/>
        </authorList>
    </citation>
    <scope>NUCLEOTIDE SEQUENCE [LARGE SCALE GENOMIC DNA]</scope>
    <source>
        <strain evidence="2 3">SB0023/3</strain>
    </source>
</reference>
<evidence type="ECO:0000256" key="1">
    <source>
        <dbReference type="ARBA" id="ARBA00023115"/>
    </source>
</evidence>
<evidence type="ECO:0000313" key="3">
    <source>
        <dbReference type="Proteomes" id="UP000410984"/>
    </source>
</evidence>
<dbReference type="PANTHER" id="PTHR43317">
    <property type="entry name" value="THERMOSPERMINE SYNTHASE ACAULIS5"/>
    <property type="match status" value="1"/>
</dbReference>
<accession>A0A509EJV7</accession>
<protein>
    <submittedName>
        <fullName evidence="2">Polyamine aminopropyltransferase</fullName>
        <ecNumber evidence="2">2.5.1.16</ecNumber>
    </submittedName>
</protein>
<dbReference type="Proteomes" id="UP000410984">
    <property type="component" value="Unassembled WGS sequence"/>
</dbReference>
<keyword evidence="1" id="KW-0620">Polyamine biosynthesis</keyword>
<organism evidence="2 3">
    <name type="scientific">Methylobacterium symbioticum</name>
    <dbReference type="NCBI Taxonomy" id="2584084"/>
    <lineage>
        <taxon>Bacteria</taxon>
        <taxon>Pseudomonadati</taxon>
        <taxon>Pseudomonadota</taxon>
        <taxon>Alphaproteobacteria</taxon>
        <taxon>Hyphomicrobiales</taxon>
        <taxon>Methylobacteriaceae</taxon>
        <taxon>Methylobacterium</taxon>
    </lineage>
</organism>
<dbReference type="PANTHER" id="PTHR43317:SF3">
    <property type="entry name" value="BLR2883 PROTEIN"/>
    <property type="match status" value="1"/>
</dbReference>
<dbReference type="AlphaFoldDB" id="A0A509EJV7"/>
<dbReference type="OrthoDB" id="9793351at2"/>
<proteinExistence type="predicted"/>
<keyword evidence="3" id="KW-1185">Reference proteome</keyword>
<dbReference type="InterPro" id="IPR029063">
    <property type="entry name" value="SAM-dependent_MTases_sf"/>
</dbReference>
<evidence type="ECO:0000313" key="2">
    <source>
        <dbReference type="EMBL" id="VUD74450.1"/>
    </source>
</evidence>
<name>A0A509EJV7_9HYPH</name>
<dbReference type="RefSeq" id="WP_142585751.1">
    <property type="nucleotide sequence ID" value="NZ_CABFPH010000125.1"/>
</dbReference>
<dbReference type="CDD" id="cd02440">
    <property type="entry name" value="AdoMet_MTases"/>
    <property type="match status" value="1"/>
</dbReference>
<dbReference type="GO" id="GO:0006596">
    <property type="term" value="P:polyamine biosynthetic process"/>
    <property type="evidence" value="ECO:0007669"/>
    <property type="project" value="UniProtKB-KW"/>
</dbReference>
<dbReference type="EMBL" id="CABFPH010000125">
    <property type="protein sequence ID" value="VUD74450.1"/>
    <property type="molecule type" value="Genomic_DNA"/>
</dbReference>
<dbReference type="SUPFAM" id="SSF53335">
    <property type="entry name" value="S-adenosyl-L-methionine-dependent methyltransferases"/>
    <property type="match status" value="1"/>
</dbReference>
<sequence length="230" mass="24499">MIPWVHIDTAAIPKDGGTLKLMRRGSEFSIQLGQNELMNSRLSGSEEALAQLACGRVSARPSPRILIGGLGMGFTLRAALAALPERAEVVVAELVPAVAAWARGPLSEIFGGILDDSRVRLHETDVAAPIAEATGTFDAILLDVDNGPDGLTHPGNDRLYDHAGLGQARRALRPGGVLAVWSAHPDAAFTRRLRDAGFAVEEVLTRANGRRGGTRHRIWLAEKPTGGGRR</sequence>
<dbReference type="GO" id="GO:0004766">
    <property type="term" value="F:spermidine synthase activity"/>
    <property type="evidence" value="ECO:0007669"/>
    <property type="project" value="UniProtKB-EC"/>
</dbReference>
<dbReference type="Gene3D" id="3.40.50.150">
    <property type="entry name" value="Vaccinia Virus protein VP39"/>
    <property type="match status" value="1"/>
</dbReference>
<keyword evidence="2" id="KW-0808">Transferase</keyword>